<organism evidence="1">
    <name type="scientific">Arundo donax</name>
    <name type="common">Giant reed</name>
    <name type="synonym">Donax arundinaceus</name>
    <dbReference type="NCBI Taxonomy" id="35708"/>
    <lineage>
        <taxon>Eukaryota</taxon>
        <taxon>Viridiplantae</taxon>
        <taxon>Streptophyta</taxon>
        <taxon>Embryophyta</taxon>
        <taxon>Tracheophyta</taxon>
        <taxon>Spermatophyta</taxon>
        <taxon>Magnoliopsida</taxon>
        <taxon>Liliopsida</taxon>
        <taxon>Poales</taxon>
        <taxon>Poaceae</taxon>
        <taxon>PACMAD clade</taxon>
        <taxon>Arundinoideae</taxon>
        <taxon>Arundineae</taxon>
        <taxon>Arundo</taxon>
    </lineage>
</organism>
<proteinExistence type="predicted"/>
<evidence type="ECO:0000313" key="1">
    <source>
        <dbReference type="EMBL" id="JAD94886.1"/>
    </source>
</evidence>
<name>A0A0A9E484_ARUDO</name>
<protein>
    <submittedName>
        <fullName evidence="1">Uncharacterized protein</fullName>
    </submittedName>
</protein>
<dbReference type="EMBL" id="GBRH01203009">
    <property type="protein sequence ID" value="JAD94886.1"/>
    <property type="molecule type" value="Transcribed_RNA"/>
</dbReference>
<reference evidence="1" key="2">
    <citation type="journal article" date="2015" name="Data Brief">
        <title>Shoot transcriptome of the giant reed, Arundo donax.</title>
        <authorList>
            <person name="Barrero R.A."/>
            <person name="Guerrero F.D."/>
            <person name="Moolhuijzen P."/>
            <person name="Goolsby J.A."/>
            <person name="Tidwell J."/>
            <person name="Bellgard S.E."/>
            <person name="Bellgard M.I."/>
        </authorList>
    </citation>
    <scope>NUCLEOTIDE SEQUENCE</scope>
    <source>
        <tissue evidence="1">Shoot tissue taken approximately 20 cm above the soil surface</tissue>
    </source>
</reference>
<accession>A0A0A9E484</accession>
<reference evidence="1" key="1">
    <citation type="submission" date="2014-09" db="EMBL/GenBank/DDBJ databases">
        <authorList>
            <person name="Magalhaes I.L.F."/>
            <person name="Oliveira U."/>
            <person name="Santos F.R."/>
            <person name="Vidigal T.H.D.A."/>
            <person name="Brescovit A.D."/>
            <person name="Santos A.J."/>
        </authorList>
    </citation>
    <scope>NUCLEOTIDE SEQUENCE</scope>
    <source>
        <tissue evidence="1">Shoot tissue taken approximately 20 cm above the soil surface</tissue>
    </source>
</reference>
<dbReference type="AlphaFoldDB" id="A0A0A9E484"/>
<sequence>MLHIANDINFCQEFSDALPGFSRKDFYCNLLPVSNCSLIYCPKATSANFVGAIEVVCCRSQLTIGEEPYVLLSINTVYGMRIWVLLFVGFWKATPIHILTCYGRLVKFNMQHGNFQDAL</sequence>